<evidence type="ECO:0000313" key="8">
    <source>
        <dbReference type="Proteomes" id="UP000008363"/>
    </source>
</evidence>
<keyword evidence="8" id="KW-1185">Reference proteome</keyword>
<feature type="region of interest" description="Disordered" evidence="5">
    <location>
        <begin position="470"/>
        <end position="523"/>
    </location>
</feature>
<comment type="cofactor">
    <cofactor evidence="1">
        <name>FAD</name>
        <dbReference type="ChEBI" id="CHEBI:57692"/>
    </cofactor>
</comment>
<evidence type="ECO:0000256" key="5">
    <source>
        <dbReference type="SAM" id="MobiDB-lite"/>
    </source>
</evidence>
<protein>
    <submittedName>
        <fullName evidence="7">Putative dehydrogenase</fullName>
    </submittedName>
</protein>
<evidence type="ECO:0000256" key="4">
    <source>
        <dbReference type="ARBA" id="ARBA00022827"/>
    </source>
</evidence>
<dbReference type="NCBIfam" id="TIGR04542">
    <property type="entry name" value="GMC_mycofac_2"/>
    <property type="match status" value="1"/>
</dbReference>
<proteinExistence type="inferred from homology"/>
<dbReference type="PANTHER" id="PTHR11552">
    <property type="entry name" value="GLUCOSE-METHANOL-CHOLINE GMC OXIDOREDUCTASE"/>
    <property type="match status" value="1"/>
</dbReference>
<dbReference type="InterPro" id="IPR012132">
    <property type="entry name" value="GMC_OxRdtase"/>
</dbReference>
<dbReference type="Gene3D" id="3.30.410.40">
    <property type="match status" value="1"/>
</dbReference>
<feature type="region of interest" description="Disordered" evidence="5">
    <location>
        <begin position="386"/>
        <end position="440"/>
    </location>
</feature>
<evidence type="ECO:0000256" key="1">
    <source>
        <dbReference type="ARBA" id="ARBA00001974"/>
    </source>
</evidence>
<dbReference type="Gene3D" id="3.50.50.60">
    <property type="entry name" value="FAD/NAD(P)-binding domain"/>
    <property type="match status" value="1"/>
</dbReference>
<feature type="compositionally biased region" description="Low complexity" evidence="5">
    <location>
        <begin position="480"/>
        <end position="507"/>
    </location>
</feature>
<comment type="similarity">
    <text evidence="2">Belongs to the GMC oxidoreductase family.</text>
</comment>
<dbReference type="AlphaFoldDB" id="K6WTU3"/>
<dbReference type="STRING" id="1108045.GORHZ_078_00400"/>
<gene>
    <name evidence="7" type="ORF">GORHZ_078_00400</name>
</gene>
<dbReference type="InterPro" id="IPR030900">
    <property type="entry name" value="GMC_mycofac_OxRdtase"/>
</dbReference>
<dbReference type="SUPFAM" id="SSF51905">
    <property type="entry name" value="FAD/NAD(P)-binding domain"/>
    <property type="match status" value="1"/>
</dbReference>
<evidence type="ECO:0000256" key="2">
    <source>
        <dbReference type="ARBA" id="ARBA00010790"/>
    </source>
</evidence>
<dbReference type="GO" id="GO:0050660">
    <property type="term" value="F:flavin adenine dinucleotide binding"/>
    <property type="evidence" value="ECO:0007669"/>
    <property type="project" value="InterPro"/>
</dbReference>
<keyword evidence="4" id="KW-0274">FAD</keyword>
<dbReference type="Pfam" id="PF00732">
    <property type="entry name" value="GMC_oxred_N"/>
    <property type="match status" value="1"/>
</dbReference>
<dbReference type="eggNOG" id="COG2303">
    <property type="taxonomic scope" value="Bacteria"/>
</dbReference>
<dbReference type="EMBL" id="BAHC01000078">
    <property type="protein sequence ID" value="GAB89984.1"/>
    <property type="molecule type" value="Genomic_DNA"/>
</dbReference>
<name>K6WTU3_9ACTN</name>
<dbReference type="PANTHER" id="PTHR11552:SF147">
    <property type="entry name" value="CHOLINE DEHYDROGENASE, MITOCHONDRIAL"/>
    <property type="match status" value="1"/>
</dbReference>
<reference evidence="7 8" key="1">
    <citation type="submission" date="2012-08" db="EMBL/GenBank/DDBJ databases">
        <title>Whole genome shotgun sequence of Gordonia rhizosphera NBRC 16068.</title>
        <authorList>
            <person name="Takarada H."/>
            <person name="Isaki S."/>
            <person name="Hosoyama A."/>
            <person name="Tsuchikane K."/>
            <person name="Katsumata H."/>
            <person name="Baba S."/>
            <person name="Ohji S."/>
            <person name="Yamazaki S."/>
            <person name="Fujita N."/>
        </authorList>
    </citation>
    <scope>NUCLEOTIDE SEQUENCE [LARGE SCALE GENOMIC DNA]</scope>
    <source>
        <strain evidence="7 8">NBRC 16068</strain>
    </source>
</reference>
<evidence type="ECO:0000259" key="6">
    <source>
        <dbReference type="Pfam" id="PF00732"/>
    </source>
</evidence>
<dbReference type="InterPro" id="IPR036188">
    <property type="entry name" value="FAD/NAD-bd_sf"/>
</dbReference>
<evidence type="ECO:0000313" key="7">
    <source>
        <dbReference type="EMBL" id="GAB89984.1"/>
    </source>
</evidence>
<dbReference type="GO" id="GO:0016614">
    <property type="term" value="F:oxidoreductase activity, acting on CH-OH group of donors"/>
    <property type="evidence" value="ECO:0007669"/>
    <property type="project" value="InterPro"/>
</dbReference>
<keyword evidence="3" id="KW-0285">Flavoprotein</keyword>
<dbReference type="InterPro" id="IPR000172">
    <property type="entry name" value="GMC_OxRdtase_N"/>
</dbReference>
<feature type="domain" description="Glucose-methanol-choline oxidoreductase N-terminal" evidence="6">
    <location>
        <begin position="13"/>
        <end position="249"/>
    </location>
</feature>
<dbReference type="Proteomes" id="UP000008363">
    <property type="component" value="Unassembled WGS sequence"/>
</dbReference>
<sequence>MDMGHGGLPRTADVVVVGAGSAGCVLAERLSRDPARSVLLLERGPARWPSDAVRDLRTLPITADSAYAVHHPEATGLGVVRGSGFGGSSAVNGGYFLRWHADDFADWPTGWGLDEVATAYDELDRPGGTMGVSAFGDDELSDAALRFEAYWGQRMPIRPPDDPWPIVGVNRVRSNRAGMLRMTAAEAYLRPAARRPNLVIRAAEQVDGVVTSGRVVSGVRLGDDVVDCGEVVLCAGTLGTAAILLRSGLDTVIAGDVLTVVEHREVLVHYRTRARGSRTALLQSVVHTDDDLEIRCYSADLADYIDGLAPVGPAVGVAAMRPGTPGTVRLGATGAEVDLSVVAADVADRMANGVAAVVGMLGSSEFGDLVDERSVTVDPVIRTSQHAWGSMPMGSRTDPRGGGRGGARAAHRGRLDPAFTGSQRSSRNHHDGGVPDRGPAHRWVVTKWCRTGPLRSMPWLHHSTTPRSVPISAAAPGPVISAISPPTAARSSRRSGSSSTATGSPSTPASPPRRPTPSHAMPG</sequence>
<accession>K6WTU3</accession>
<evidence type="ECO:0000256" key="3">
    <source>
        <dbReference type="ARBA" id="ARBA00022630"/>
    </source>
</evidence>
<organism evidence="7 8">
    <name type="scientific">Gordonia rhizosphera NBRC 16068</name>
    <dbReference type="NCBI Taxonomy" id="1108045"/>
    <lineage>
        <taxon>Bacteria</taxon>
        <taxon>Bacillati</taxon>
        <taxon>Actinomycetota</taxon>
        <taxon>Actinomycetes</taxon>
        <taxon>Mycobacteriales</taxon>
        <taxon>Gordoniaceae</taxon>
        <taxon>Gordonia</taxon>
    </lineage>
</organism>
<comment type="caution">
    <text evidence="7">The sequence shown here is derived from an EMBL/GenBank/DDBJ whole genome shotgun (WGS) entry which is preliminary data.</text>
</comment>